<dbReference type="OrthoDB" id="311592at2"/>
<dbReference type="InterPro" id="IPR003018">
    <property type="entry name" value="GAF"/>
</dbReference>
<dbReference type="PANTHER" id="PTHR43156:SF2">
    <property type="entry name" value="STAGE II SPORULATION PROTEIN E"/>
    <property type="match status" value="1"/>
</dbReference>
<dbReference type="InterPro" id="IPR001932">
    <property type="entry name" value="PPM-type_phosphatase-like_dom"/>
</dbReference>
<dbReference type="Proteomes" id="UP000295636">
    <property type="component" value="Unassembled WGS sequence"/>
</dbReference>
<dbReference type="SMART" id="SM00065">
    <property type="entry name" value="GAF"/>
    <property type="match status" value="1"/>
</dbReference>
<dbReference type="Pfam" id="PF13185">
    <property type="entry name" value="GAF_2"/>
    <property type="match status" value="1"/>
</dbReference>
<organism evidence="5 6">
    <name type="scientific">Paenibacillus piri</name>
    <dbReference type="NCBI Taxonomy" id="2547395"/>
    <lineage>
        <taxon>Bacteria</taxon>
        <taxon>Bacillati</taxon>
        <taxon>Bacillota</taxon>
        <taxon>Bacilli</taxon>
        <taxon>Bacillales</taxon>
        <taxon>Paenibacillaceae</taxon>
        <taxon>Paenibacillus</taxon>
    </lineage>
</organism>
<protein>
    <submittedName>
        <fullName evidence="5">GAF domain-containing protein</fullName>
    </submittedName>
</protein>
<dbReference type="InterPro" id="IPR052016">
    <property type="entry name" value="Bact_Sigma-Reg"/>
</dbReference>
<dbReference type="SMART" id="SM00331">
    <property type="entry name" value="PP2C_SIG"/>
    <property type="match status" value="1"/>
</dbReference>
<gene>
    <name evidence="5" type="ORF">E1757_15025</name>
</gene>
<evidence type="ECO:0000313" key="6">
    <source>
        <dbReference type="Proteomes" id="UP000295636"/>
    </source>
</evidence>
<keyword evidence="2" id="KW-0472">Membrane</keyword>
<dbReference type="SUPFAM" id="SSF81606">
    <property type="entry name" value="PP2C-like"/>
    <property type="match status" value="1"/>
</dbReference>
<dbReference type="InterPro" id="IPR029016">
    <property type="entry name" value="GAF-like_dom_sf"/>
</dbReference>
<evidence type="ECO:0000256" key="2">
    <source>
        <dbReference type="SAM" id="Phobius"/>
    </source>
</evidence>
<dbReference type="SUPFAM" id="SSF55781">
    <property type="entry name" value="GAF domain-like"/>
    <property type="match status" value="1"/>
</dbReference>
<proteinExistence type="predicted"/>
<dbReference type="EMBL" id="SMRT01000006">
    <property type="protein sequence ID" value="TDF97146.1"/>
    <property type="molecule type" value="Genomic_DNA"/>
</dbReference>
<evidence type="ECO:0000259" key="4">
    <source>
        <dbReference type="SMART" id="SM00331"/>
    </source>
</evidence>
<evidence type="ECO:0000259" key="3">
    <source>
        <dbReference type="SMART" id="SM00065"/>
    </source>
</evidence>
<evidence type="ECO:0000256" key="1">
    <source>
        <dbReference type="ARBA" id="ARBA00022801"/>
    </source>
</evidence>
<dbReference type="Pfam" id="PF07228">
    <property type="entry name" value="SpoIIE"/>
    <property type="match status" value="1"/>
</dbReference>
<feature type="domain" description="PPM-type phosphatase" evidence="4">
    <location>
        <begin position="290"/>
        <end position="512"/>
    </location>
</feature>
<feature type="transmembrane region" description="Helical" evidence="2">
    <location>
        <begin position="6"/>
        <end position="24"/>
    </location>
</feature>
<keyword evidence="6" id="KW-1185">Reference proteome</keyword>
<dbReference type="Gene3D" id="3.30.450.40">
    <property type="match status" value="1"/>
</dbReference>
<dbReference type="RefSeq" id="WP_133229429.1">
    <property type="nucleotide sequence ID" value="NZ_SMRT01000006.1"/>
</dbReference>
<dbReference type="Gene3D" id="3.60.40.10">
    <property type="entry name" value="PPM-type phosphatase domain"/>
    <property type="match status" value="1"/>
</dbReference>
<dbReference type="InterPro" id="IPR036457">
    <property type="entry name" value="PPM-type-like_dom_sf"/>
</dbReference>
<accession>A0A4R5KNK6</accession>
<dbReference type="GO" id="GO:0016791">
    <property type="term" value="F:phosphatase activity"/>
    <property type="evidence" value="ECO:0007669"/>
    <property type="project" value="TreeGrafter"/>
</dbReference>
<keyword evidence="2" id="KW-1133">Transmembrane helix</keyword>
<evidence type="ECO:0000313" key="5">
    <source>
        <dbReference type="EMBL" id="TDF97146.1"/>
    </source>
</evidence>
<keyword evidence="1" id="KW-0378">Hydrolase</keyword>
<comment type="caution">
    <text evidence="5">The sequence shown here is derived from an EMBL/GenBank/DDBJ whole genome shotgun (WGS) entry which is preliminary data.</text>
</comment>
<name>A0A4R5KNK6_9BACL</name>
<feature type="domain" description="GAF" evidence="3">
    <location>
        <begin position="51"/>
        <end position="200"/>
    </location>
</feature>
<reference evidence="5 6" key="1">
    <citation type="submission" date="2019-03" db="EMBL/GenBank/DDBJ databases">
        <title>This is whole genome sequence of Paenibacillus sp MS74 strain.</title>
        <authorList>
            <person name="Trinh H.N."/>
        </authorList>
    </citation>
    <scope>NUCLEOTIDE SEQUENCE [LARGE SCALE GENOMIC DNA]</scope>
    <source>
        <strain evidence="5 6">MS74</strain>
    </source>
</reference>
<keyword evidence="2" id="KW-0812">Transmembrane</keyword>
<sequence>MSDFPYGWLLAVIVLLLVLAGAEWRRREAVLELRRTHQLFEVSLEINSTILKQDLLKKIMDTASLVTDAEASSIILVDPEKGDLFFEVALGEKGDEIREIRLNMGEGIAGWVAQTGESVKIDDAARDSRWSSKVANRVDYPTRNLLCVPVISKGAIIGVLQVLNKRDGKHFSDKDLRLLQSVASPTAVSLENAMLYDALEKSLRALSDTVAAKERMESELRIARDIQMGFLPRGVSSGTYAPVNGIDESGRLGSEGRTVNGDAVERLSRENAEAAAEAPVWAPAAAGQQTIPANVRSIIRPARQVGGDFYDYFTLGGSKLFFALGDVSDKGIPAALFMAVTMTLIKGKMTPDMTPGQLLTEVNAELYKEESSMFATIFCGVLDMQSGQLQFSDGGHCTPYIIRSSGDVEPLKGKKGVPLGVMEDMEYADNTAMLETGERIVLYTDGITEAEDSGLMQYGSARLHEVLNGSGETAGTDRLTIQELMERILQDVDRFTAGAVQSDDIAMLLIEHQDQ</sequence>
<dbReference type="PANTHER" id="PTHR43156">
    <property type="entry name" value="STAGE II SPORULATION PROTEIN E-RELATED"/>
    <property type="match status" value="1"/>
</dbReference>
<dbReference type="AlphaFoldDB" id="A0A4R5KNK6"/>